<evidence type="ECO:0000313" key="10">
    <source>
        <dbReference type="Proteomes" id="UP001057498"/>
    </source>
</evidence>
<dbReference type="RefSeq" id="WP_251970510.1">
    <property type="nucleotide sequence ID" value="NZ_AP025730.1"/>
</dbReference>
<dbReference type="PROSITE" id="PS51257">
    <property type="entry name" value="PROKAR_LIPOPROTEIN"/>
    <property type="match status" value="1"/>
</dbReference>
<name>A0ABN6PQ41_9BURK</name>
<evidence type="ECO:0000256" key="7">
    <source>
        <dbReference type="SAM" id="Phobius"/>
    </source>
</evidence>
<evidence type="ECO:0000256" key="6">
    <source>
        <dbReference type="PROSITE-ProRule" id="PRU00433"/>
    </source>
</evidence>
<keyword evidence="2 6" id="KW-0349">Heme</keyword>
<dbReference type="InterPro" id="IPR002323">
    <property type="entry name" value="Cyt_CIE"/>
</dbReference>
<evidence type="ECO:0000256" key="5">
    <source>
        <dbReference type="ARBA" id="ARBA00023004"/>
    </source>
</evidence>
<dbReference type="EMBL" id="AP025730">
    <property type="protein sequence ID" value="BDI07304.1"/>
    <property type="molecule type" value="Genomic_DNA"/>
</dbReference>
<feature type="domain" description="Cytochrome c" evidence="8">
    <location>
        <begin position="75"/>
        <end position="154"/>
    </location>
</feature>
<keyword evidence="7" id="KW-0812">Transmembrane</keyword>
<keyword evidence="5 6" id="KW-0408">Iron</keyword>
<keyword evidence="4" id="KW-0249">Electron transport</keyword>
<dbReference type="Proteomes" id="UP001057498">
    <property type="component" value="Chromosome"/>
</dbReference>
<evidence type="ECO:0000256" key="1">
    <source>
        <dbReference type="ARBA" id="ARBA00022448"/>
    </source>
</evidence>
<organism evidence="9 10">
    <name type="scientific">Sphaerotilus microaerophilus</name>
    <dbReference type="NCBI Taxonomy" id="2914710"/>
    <lineage>
        <taxon>Bacteria</taxon>
        <taxon>Pseudomonadati</taxon>
        <taxon>Pseudomonadota</taxon>
        <taxon>Betaproteobacteria</taxon>
        <taxon>Burkholderiales</taxon>
        <taxon>Sphaerotilaceae</taxon>
        <taxon>Sphaerotilus</taxon>
    </lineage>
</organism>
<dbReference type="PANTHER" id="PTHR40942">
    <property type="match status" value="1"/>
</dbReference>
<keyword evidence="7" id="KW-1133">Transmembrane helix</keyword>
<dbReference type="InterPro" id="IPR036909">
    <property type="entry name" value="Cyt_c-like_dom_sf"/>
</dbReference>
<dbReference type="PANTHER" id="PTHR40942:SF4">
    <property type="entry name" value="CYTOCHROME C5"/>
    <property type="match status" value="1"/>
</dbReference>
<dbReference type="PRINTS" id="PR00607">
    <property type="entry name" value="CYTCHROMECIE"/>
</dbReference>
<accession>A0ABN6PQ41</accession>
<feature type="transmembrane region" description="Helical" evidence="7">
    <location>
        <begin position="20"/>
        <end position="40"/>
    </location>
</feature>
<sequence length="170" mass="16642">MSEAQHKSDSRGGPVGLSSSQIVLACAAALVVSVVAAMMLGKGPAKSAASNGGEVEAANARIQPVGAVTIKLEGGPLKTGEEVFKAQCSACHSAGLAGSPKFGDAAAWGPRIGTGFAALLNSALKGKGNMGAQGGGDFSDLEIGRAVAYMANAGGAKFEEPKAPDAAASK</sequence>
<gene>
    <name evidence="9" type="ORF">CATMQ487_42740</name>
</gene>
<proteinExistence type="predicted"/>
<reference evidence="9" key="1">
    <citation type="submission" date="2022-04" db="EMBL/GenBank/DDBJ databases">
        <title>Whole genome sequence of Sphaerotilus sp. FB-5.</title>
        <authorList>
            <person name="Takeda M."/>
            <person name="Narihara S."/>
            <person name="Akimoto M."/>
            <person name="Akimoto R."/>
            <person name="Nishiyashiki S."/>
            <person name="Murakami T."/>
        </authorList>
    </citation>
    <scope>NUCLEOTIDE SEQUENCE</scope>
    <source>
        <strain evidence="9">FB-5</strain>
    </source>
</reference>
<evidence type="ECO:0000256" key="4">
    <source>
        <dbReference type="ARBA" id="ARBA00022982"/>
    </source>
</evidence>
<protein>
    <recommendedName>
        <fullName evidence="8">Cytochrome c domain-containing protein</fullName>
    </recommendedName>
</protein>
<evidence type="ECO:0000313" key="9">
    <source>
        <dbReference type="EMBL" id="BDI07304.1"/>
    </source>
</evidence>
<dbReference type="SUPFAM" id="SSF46626">
    <property type="entry name" value="Cytochrome c"/>
    <property type="match status" value="1"/>
</dbReference>
<evidence type="ECO:0000256" key="2">
    <source>
        <dbReference type="ARBA" id="ARBA00022617"/>
    </source>
</evidence>
<dbReference type="Gene3D" id="1.10.760.10">
    <property type="entry name" value="Cytochrome c-like domain"/>
    <property type="match status" value="1"/>
</dbReference>
<keyword evidence="3 6" id="KW-0479">Metal-binding</keyword>
<dbReference type="Pfam" id="PF13442">
    <property type="entry name" value="Cytochrome_CBB3"/>
    <property type="match status" value="1"/>
</dbReference>
<dbReference type="PROSITE" id="PS51007">
    <property type="entry name" value="CYTC"/>
    <property type="match status" value="1"/>
</dbReference>
<keyword evidence="7" id="KW-0472">Membrane</keyword>
<keyword evidence="1" id="KW-0813">Transport</keyword>
<evidence type="ECO:0000256" key="3">
    <source>
        <dbReference type="ARBA" id="ARBA00022723"/>
    </source>
</evidence>
<dbReference type="InterPro" id="IPR009056">
    <property type="entry name" value="Cyt_c-like_dom"/>
</dbReference>
<keyword evidence="10" id="KW-1185">Reference proteome</keyword>
<evidence type="ECO:0000259" key="8">
    <source>
        <dbReference type="PROSITE" id="PS51007"/>
    </source>
</evidence>